<comment type="caution">
    <text evidence="6">The sequence shown here is derived from an EMBL/GenBank/DDBJ whole genome shotgun (WGS) entry which is preliminary data.</text>
</comment>
<organism evidence="6 7">
    <name type="scientific">Enterovibrio norvegicus</name>
    <dbReference type="NCBI Taxonomy" id="188144"/>
    <lineage>
        <taxon>Bacteria</taxon>
        <taxon>Pseudomonadati</taxon>
        <taxon>Pseudomonadota</taxon>
        <taxon>Gammaproteobacteria</taxon>
        <taxon>Vibrionales</taxon>
        <taxon>Vibrionaceae</taxon>
        <taxon>Enterovibrio</taxon>
    </lineage>
</organism>
<evidence type="ECO:0000313" key="6">
    <source>
        <dbReference type="EMBL" id="PMN93308.1"/>
    </source>
</evidence>
<feature type="domain" description="FMN-binding" evidence="5">
    <location>
        <begin position="93"/>
        <end position="190"/>
    </location>
</feature>
<gene>
    <name evidence="6" type="ORF">BCT23_12915</name>
</gene>
<keyword evidence="2" id="KW-1003">Cell membrane</keyword>
<dbReference type="PIRSF" id="PIRSF036354">
    <property type="entry name" value="NosR"/>
    <property type="match status" value="1"/>
</dbReference>
<dbReference type="SMART" id="SM00900">
    <property type="entry name" value="FMN_bind"/>
    <property type="match status" value="1"/>
</dbReference>
<comment type="subcellular location">
    <subcellularLocation>
        <location evidence="1">Cell membrane</location>
    </subcellularLocation>
</comment>
<dbReference type="GO" id="GO:0045893">
    <property type="term" value="P:positive regulation of DNA-templated transcription"/>
    <property type="evidence" value="ECO:0007669"/>
    <property type="project" value="InterPro"/>
</dbReference>
<dbReference type="InterPro" id="IPR017896">
    <property type="entry name" value="4Fe4S_Fe-S-bd"/>
</dbReference>
<dbReference type="PANTHER" id="PTHR30224">
    <property type="entry name" value="ELECTRON TRANSPORT PROTEIN"/>
    <property type="match status" value="1"/>
</dbReference>
<dbReference type="InterPro" id="IPR007329">
    <property type="entry name" value="FMN-bd"/>
</dbReference>
<evidence type="ECO:0000256" key="1">
    <source>
        <dbReference type="ARBA" id="ARBA00004236"/>
    </source>
</evidence>
<dbReference type="InterPro" id="IPR011399">
    <property type="entry name" value="NosR"/>
</dbReference>
<accession>A0A2N7LD67</accession>
<name>A0A2N7LD67_9GAMM</name>
<keyword evidence="4" id="KW-0812">Transmembrane</keyword>
<keyword evidence="3 4" id="KW-0472">Membrane</keyword>
<dbReference type="InterPro" id="IPR052378">
    <property type="entry name" value="NosR_regulator"/>
</dbReference>
<dbReference type="GO" id="GO:0003677">
    <property type="term" value="F:DNA binding"/>
    <property type="evidence" value="ECO:0007669"/>
    <property type="project" value="InterPro"/>
</dbReference>
<dbReference type="Pfam" id="PF12801">
    <property type="entry name" value="Fer4_5"/>
    <property type="match status" value="2"/>
</dbReference>
<sequence>MRSSYSAFLTGISMPEQCMYWRRWLCLSFFLILFTPSLFAQDWLEVSDEAQALFPRATRMKASQDAMPITDIYQLDQTIGYLFETDDLTDFPGFSGDSINLRVGLDVQGRIVGLVLVRHHEPIFLHGLGEAPLYEFIAQYQGLSLKQQVLVGSDQARIASDDLAYFDGVTKATVSVMVVHDTILAAARKVAQARLSGFGSSAKATLNMQPFTPRSFDVLRNEQALFRWQLSDDEAAEQLAVNTGRLLAARDTGDENAPFIDLSIALLNPPSVGKNLLGDAEYQRIMQSLAPGEVALLVGSRGGYSFVADDFVAGTTPARFSLRQQGSPLALRDADLYHAQSPVFAEQIAVLMPAFDDVKILTFSDQSGFDPSLPLSFGMTVQLKKNFLESEHVLIDTEYRLPDNVLIPVEPPKPPIPLWQRIWNDRLVEVAILSVYLALLTGVFVFQHRLARFGRYLTPVRLTALLFVIGFIGFYAQGQLSVVNIYTLLLSLWKGFDITVFLLDPILFVLWSYVFISLFLWGRGLYCGWLCPFGAMQELVAAVAEKYRLRQWKISDGLHQTLITVKYGVLMVLVSMAFYQLSLAETLAEIEPFKTAVTLVFDRAWPFVLYAVLLLALSARVHKAYCRYMCPLGAGLAVLGRLRRFSWLTRREECGQPCRLCEKHCGINAIQKTGQIDYNECVQCLACLAIVSDEHRCVANKYGKKRKSRRATNTLDDGVVVTVSPHDFSKT</sequence>
<dbReference type="GO" id="GO:0010181">
    <property type="term" value="F:FMN binding"/>
    <property type="evidence" value="ECO:0007669"/>
    <property type="project" value="InterPro"/>
</dbReference>
<evidence type="ECO:0000256" key="4">
    <source>
        <dbReference type="SAM" id="Phobius"/>
    </source>
</evidence>
<dbReference type="PANTHER" id="PTHR30224:SF4">
    <property type="entry name" value="ELECTRON TRANSPORT PROTEIN YCCM-RELATED"/>
    <property type="match status" value="1"/>
</dbReference>
<reference evidence="7" key="1">
    <citation type="submission" date="2016-07" db="EMBL/GenBank/DDBJ databases">
        <title>Nontailed viruses are major unrecognized killers of bacteria in the ocean.</title>
        <authorList>
            <person name="Kauffman K."/>
            <person name="Hussain F."/>
            <person name="Yang J."/>
            <person name="Arevalo P."/>
            <person name="Brown J."/>
            <person name="Cutler M."/>
            <person name="Kelly L."/>
            <person name="Polz M.F."/>
        </authorList>
    </citation>
    <scope>NUCLEOTIDE SEQUENCE [LARGE SCALE GENOMIC DNA]</scope>
    <source>
        <strain evidence="7">10N.261.45.A10</strain>
    </source>
</reference>
<feature type="transmembrane region" description="Helical" evidence="4">
    <location>
        <begin position="567"/>
        <end position="584"/>
    </location>
</feature>
<feature type="transmembrane region" description="Helical" evidence="4">
    <location>
        <begin position="604"/>
        <end position="621"/>
    </location>
</feature>
<dbReference type="EMBL" id="MDAL01000014">
    <property type="protein sequence ID" value="PMN93308.1"/>
    <property type="molecule type" value="Genomic_DNA"/>
</dbReference>
<evidence type="ECO:0000313" key="7">
    <source>
        <dbReference type="Proteomes" id="UP000235387"/>
    </source>
</evidence>
<feature type="transmembrane region" description="Helical" evidence="4">
    <location>
        <begin position="498"/>
        <end position="521"/>
    </location>
</feature>
<dbReference type="SUPFAM" id="SSF54862">
    <property type="entry name" value="4Fe-4S ferredoxins"/>
    <property type="match status" value="1"/>
</dbReference>
<feature type="transmembrane region" description="Helical" evidence="4">
    <location>
        <begin position="458"/>
        <end position="478"/>
    </location>
</feature>
<protein>
    <submittedName>
        <fullName evidence="6">(4Fe-4S)-binding protein</fullName>
    </submittedName>
</protein>
<feature type="transmembrane region" description="Helical" evidence="4">
    <location>
        <begin position="427"/>
        <end position="446"/>
    </location>
</feature>
<evidence type="ECO:0000256" key="3">
    <source>
        <dbReference type="ARBA" id="ARBA00023136"/>
    </source>
</evidence>
<keyword evidence="4" id="KW-1133">Transmembrane helix</keyword>
<evidence type="ECO:0000259" key="5">
    <source>
        <dbReference type="SMART" id="SM00900"/>
    </source>
</evidence>
<dbReference type="GO" id="GO:0005886">
    <property type="term" value="C:plasma membrane"/>
    <property type="evidence" value="ECO:0007669"/>
    <property type="project" value="UniProtKB-SubCell"/>
</dbReference>
<proteinExistence type="predicted"/>
<dbReference type="AlphaFoldDB" id="A0A2N7LD67"/>
<dbReference type="Proteomes" id="UP000235387">
    <property type="component" value="Unassembled WGS sequence"/>
</dbReference>
<evidence type="ECO:0000256" key="2">
    <source>
        <dbReference type="ARBA" id="ARBA00022475"/>
    </source>
</evidence>